<keyword evidence="3" id="KW-0001">2Fe-2S</keyword>
<name>A0A372FYI3_9ACTN</name>
<dbReference type="Gene3D" id="3.40.50.80">
    <property type="entry name" value="Nucleotide-binding domain of ferredoxin-NADP reductase (FNR) module"/>
    <property type="match status" value="1"/>
</dbReference>
<evidence type="ECO:0000313" key="11">
    <source>
        <dbReference type="Proteomes" id="UP000262621"/>
    </source>
</evidence>
<dbReference type="SUPFAM" id="SSF52343">
    <property type="entry name" value="Ferredoxin reductase-like, C-terminal NADP-linked domain"/>
    <property type="match status" value="1"/>
</dbReference>
<evidence type="ECO:0000256" key="5">
    <source>
        <dbReference type="ARBA" id="ARBA00023002"/>
    </source>
</evidence>
<dbReference type="Proteomes" id="UP000262621">
    <property type="component" value="Unassembled WGS sequence"/>
</dbReference>
<keyword evidence="7" id="KW-0411">Iron-sulfur</keyword>
<protein>
    <submittedName>
        <fullName evidence="10">Oxidoreductase</fullName>
    </submittedName>
</protein>
<comment type="caution">
    <text evidence="10">The sequence shown here is derived from an EMBL/GenBank/DDBJ whole genome shotgun (WGS) entry which is preliminary data.</text>
</comment>
<dbReference type="PANTHER" id="PTHR47354">
    <property type="entry name" value="NADH OXIDOREDUCTASE HCR"/>
    <property type="match status" value="1"/>
</dbReference>
<dbReference type="SUPFAM" id="SSF63380">
    <property type="entry name" value="Riboflavin synthase domain-like"/>
    <property type="match status" value="1"/>
</dbReference>
<dbReference type="SUPFAM" id="SSF54292">
    <property type="entry name" value="2Fe-2S ferredoxin-like"/>
    <property type="match status" value="1"/>
</dbReference>
<dbReference type="PROSITE" id="PS51085">
    <property type="entry name" value="2FE2S_FER_2"/>
    <property type="match status" value="1"/>
</dbReference>
<dbReference type="InterPro" id="IPR039261">
    <property type="entry name" value="FNR_nucleotide-bd"/>
</dbReference>
<dbReference type="PROSITE" id="PS51384">
    <property type="entry name" value="FAD_FR"/>
    <property type="match status" value="1"/>
</dbReference>
<dbReference type="PRINTS" id="PR00409">
    <property type="entry name" value="PHDIOXRDTASE"/>
</dbReference>
<dbReference type="Pfam" id="PF00111">
    <property type="entry name" value="Fer2"/>
    <property type="match status" value="1"/>
</dbReference>
<keyword evidence="6" id="KW-0408">Iron</keyword>
<dbReference type="GO" id="GO:0016491">
    <property type="term" value="F:oxidoreductase activity"/>
    <property type="evidence" value="ECO:0007669"/>
    <property type="project" value="UniProtKB-KW"/>
</dbReference>
<comment type="cofactor">
    <cofactor evidence="1">
        <name>FAD</name>
        <dbReference type="ChEBI" id="CHEBI:57692"/>
    </cofactor>
</comment>
<evidence type="ECO:0000256" key="7">
    <source>
        <dbReference type="ARBA" id="ARBA00023014"/>
    </source>
</evidence>
<dbReference type="CDD" id="cd00207">
    <property type="entry name" value="fer2"/>
    <property type="match status" value="1"/>
</dbReference>
<proteinExistence type="predicted"/>
<dbReference type="OrthoDB" id="502624at2"/>
<dbReference type="EMBL" id="QVFU01000013">
    <property type="protein sequence ID" value="RFS45871.1"/>
    <property type="molecule type" value="Genomic_DNA"/>
</dbReference>
<accession>A0A372FYI3</accession>
<dbReference type="Gene3D" id="3.10.20.30">
    <property type="match status" value="1"/>
</dbReference>
<dbReference type="GO" id="GO:0051537">
    <property type="term" value="F:2 iron, 2 sulfur cluster binding"/>
    <property type="evidence" value="ECO:0007669"/>
    <property type="project" value="UniProtKB-KW"/>
</dbReference>
<dbReference type="InterPro" id="IPR017927">
    <property type="entry name" value="FAD-bd_FR_type"/>
</dbReference>
<dbReference type="InterPro" id="IPR036010">
    <property type="entry name" value="2Fe-2S_ferredoxin-like_sf"/>
</dbReference>
<keyword evidence="11" id="KW-1185">Reference proteome</keyword>
<dbReference type="PANTHER" id="PTHR47354:SF1">
    <property type="entry name" value="CARNITINE MONOOXYGENASE REDUCTASE SUBUNIT"/>
    <property type="match status" value="1"/>
</dbReference>
<keyword evidence="5" id="KW-0560">Oxidoreductase</keyword>
<reference evidence="10 11" key="1">
    <citation type="submission" date="2018-08" db="EMBL/GenBank/DDBJ databases">
        <title>Verrucosispora craniellae sp. nov., isolated from a marine sponge in the South China Sea.</title>
        <authorList>
            <person name="Li L."/>
            <person name="Lin H.W."/>
        </authorList>
    </citation>
    <scope>NUCLEOTIDE SEQUENCE [LARGE SCALE GENOMIC DNA]</scope>
    <source>
        <strain evidence="10 11">LHW63014</strain>
    </source>
</reference>
<dbReference type="InterPro" id="IPR006058">
    <property type="entry name" value="2Fe2S_fd_BS"/>
</dbReference>
<evidence type="ECO:0000313" key="10">
    <source>
        <dbReference type="EMBL" id="RFS45871.1"/>
    </source>
</evidence>
<dbReference type="InterPro" id="IPR001433">
    <property type="entry name" value="OxRdtase_FAD/NAD-bd"/>
</dbReference>
<evidence type="ECO:0000259" key="8">
    <source>
        <dbReference type="PROSITE" id="PS51085"/>
    </source>
</evidence>
<sequence>MSATTQDEGVLDLVIESMTVEAEGVLGLTLVDPGGGWLPEWTPGSHIDLGMLDVVRQYSLCGDPDDRLRYRVAVLREPKSRGGSDYVHRSMRPGEPVEVGGPRNHFPLNPAKEYVFVAGGIGITPILPMIRQAGQHGTPWRLVYGGRSRRSMAFLRSLRQYGDQVQVCPEEETGRLDLDALLPAYDDGLAVYCCGPGGLIDAVESRCAAWPSDAVNFERFVAKDISALPSLPVRVRCARSQLTLDVPAGESILLALELAGVDVANACRDGVCGSCEVPVLGGVPDHRDSIRSGAELTDTTSMAVCVSRAKSDELVLDI</sequence>
<evidence type="ECO:0000259" key="9">
    <source>
        <dbReference type="PROSITE" id="PS51384"/>
    </source>
</evidence>
<dbReference type="AlphaFoldDB" id="A0A372FYI3"/>
<gene>
    <name evidence="10" type="ORF">D0Q02_14810</name>
</gene>
<dbReference type="GO" id="GO:0046872">
    <property type="term" value="F:metal ion binding"/>
    <property type="evidence" value="ECO:0007669"/>
    <property type="project" value="UniProtKB-KW"/>
</dbReference>
<dbReference type="InterPro" id="IPR050415">
    <property type="entry name" value="MRET"/>
</dbReference>
<evidence type="ECO:0000256" key="4">
    <source>
        <dbReference type="ARBA" id="ARBA00022723"/>
    </source>
</evidence>
<evidence type="ECO:0000256" key="3">
    <source>
        <dbReference type="ARBA" id="ARBA00022714"/>
    </source>
</evidence>
<feature type="domain" description="FAD-binding FR-type" evidence="9">
    <location>
        <begin position="8"/>
        <end position="109"/>
    </location>
</feature>
<dbReference type="InterPro" id="IPR012675">
    <property type="entry name" value="Beta-grasp_dom_sf"/>
</dbReference>
<dbReference type="InterPro" id="IPR017938">
    <property type="entry name" value="Riboflavin_synthase-like_b-brl"/>
</dbReference>
<dbReference type="InterPro" id="IPR001041">
    <property type="entry name" value="2Fe-2S_ferredoxin-type"/>
</dbReference>
<keyword evidence="4" id="KW-0479">Metal-binding</keyword>
<evidence type="ECO:0000256" key="6">
    <source>
        <dbReference type="ARBA" id="ARBA00023004"/>
    </source>
</evidence>
<evidence type="ECO:0000256" key="1">
    <source>
        <dbReference type="ARBA" id="ARBA00001974"/>
    </source>
</evidence>
<dbReference type="CDD" id="cd06185">
    <property type="entry name" value="PDR_like"/>
    <property type="match status" value="1"/>
</dbReference>
<keyword evidence="2" id="KW-0285">Flavoprotein</keyword>
<organism evidence="10 11">
    <name type="scientific">Micromonospora craniellae</name>
    <dbReference type="NCBI Taxonomy" id="2294034"/>
    <lineage>
        <taxon>Bacteria</taxon>
        <taxon>Bacillati</taxon>
        <taxon>Actinomycetota</taxon>
        <taxon>Actinomycetes</taxon>
        <taxon>Micromonosporales</taxon>
        <taxon>Micromonosporaceae</taxon>
        <taxon>Micromonospora</taxon>
    </lineage>
</organism>
<dbReference type="PROSITE" id="PS00197">
    <property type="entry name" value="2FE2S_FER_1"/>
    <property type="match status" value="1"/>
</dbReference>
<evidence type="ECO:0000256" key="2">
    <source>
        <dbReference type="ARBA" id="ARBA00022630"/>
    </source>
</evidence>
<feature type="domain" description="2Fe-2S ferredoxin-type" evidence="8">
    <location>
        <begin position="231"/>
        <end position="318"/>
    </location>
</feature>
<dbReference type="Pfam" id="PF00175">
    <property type="entry name" value="NAD_binding_1"/>
    <property type="match status" value="1"/>
</dbReference>
<dbReference type="RefSeq" id="WP_117228563.1">
    <property type="nucleotide sequence ID" value="NZ_CP061725.1"/>
</dbReference>
<dbReference type="Gene3D" id="2.40.30.10">
    <property type="entry name" value="Translation factors"/>
    <property type="match status" value="1"/>
</dbReference>